<dbReference type="InterPro" id="IPR011834">
    <property type="entry name" value="Agluc_phsphrylas"/>
</dbReference>
<evidence type="ECO:0008006" key="4">
    <source>
        <dbReference type="Google" id="ProtNLM"/>
    </source>
</evidence>
<dbReference type="InterPro" id="IPR052182">
    <property type="entry name" value="Glycogen/Maltodextrin_Phosph"/>
</dbReference>
<dbReference type="PANTHER" id="PTHR42655:SF1">
    <property type="entry name" value="GLYCOGEN PHOSPHORYLASE"/>
    <property type="match status" value="1"/>
</dbReference>
<reference evidence="2 3" key="1">
    <citation type="journal article" date="2011" name="Stand. Genomic Sci.">
        <title>Complete genome sequence of 'Thioalkalivibrio sulfidophilus' HL-EbGr7.</title>
        <authorList>
            <person name="Muyzer G."/>
            <person name="Sorokin D.Y."/>
            <person name="Mavromatis K."/>
            <person name="Lapidus A."/>
            <person name="Clum A."/>
            <person name="Ivanova N."/>
            <person name="Pati A."/>
            <person name="d'Haeseleer P."/>
            <person name="Woyke T."/>
            <person name="Kyrpides N.C."/>
        </authorList>
    </citation>
    <scope>NUCLEOTIDE SEQUENCE [LARGE SCALE GENOMIC DNA]</scope>
    <source>
        <strain evidence="2 3">HL-EbGR7</strain>
    </source>
</reference>
<evidence type="ECO:0000313" key="3">
    <source>
        <dbReference type="Proteomes" id="UP000002383"/>
    </source>
</evidence>
<accession>B8GLB3</accession>
<dbReference type="EMBL" id="CP001339">
    <property type="protein sequence ID" value="ACL71631.1"/>
    <property type="molecule type" value="Genomic_DNA"/>
</dbReference>
<dbReference type="eggNOG" id="COG0058">
    <property type="taxonomic scope" value="Bacteria"/>
</dbReference>
<dbReference type="SUPFAM" id="SSF53756">
    <property type="entry name" value="UDP-Glycosyltransferase/glycogen phosphorylase"/>
    <property type="match status" value="1"/>
</dbReference>
<dbReference type="OrthoDB" id="7229284at2"/>
<dbReference type="RefSeq" id="WP_012637119.1">
    <property type="nucleotide sequence ID" value="NC_011901.1"/>
</dbReference>
<proteinExistence type="inferred from homology"/>
<evidence type="ECO:0000256" key="1">
    <source>
        <dbReference type="ARBA" id="ARBA00006047"/>
    </source>
</evidence>
<dbReference type="Proteomes" id="UP000002383">
    <property type="component" value="Chromosome"/>
</dbReference>
<dbReference type="STRING" id="396588.Tgr7_0534"/>
<dbReference type="CAZy" id="GT35">
    <property type="family name" value="Glycosyltransferase Family 35"/>
</dbReference>
<comment type="similarity">
    <text evidence="1">Belongs to the glycogen phosphorylase family.</text>
</comment>
<dbReference type="GO" id="GO:0030170">
    <property type="term" value="F:pyridoxal phosphate binding"/>
    <property type="evidence" value="ECO:0007669"/>
    <property type="project" value="InterPro"/>
</dbReference>
<dbReference type="Gene3D" id="3.40.50.2000">
    <property type="entry name" value="Glycogen Phosphorylase B"/>
    <property type="match status" value="3"/>
</dbReference>
<organism evidence="2 3">
    <name type="scientific">Thioalkalivibrio sulfidiphilus (strain HL-EbGR7)</name>
    <dbReference type="NCBI Taxonomy" id="396588"/>
    <lineage>
        <taxon>Bacteria</taxon>
        <taxon>Pseudomonadati</taxon>
        <taxon>Pseudomonadota</taxon>
        <taxon>Gammaproteobacteria</taxon>
        <taxon>Chromatiales</taxon>
        <taxon>Ectothiorhodospiraceae</taxon>
        <taxon>Thioalkalivibrio</taxon>
    </lineage>
</organism>
<name>B8GLB3_THISH</name>
<evidence type="ECO:0000313" key="2">
    <source>
        <dbReference type="EMBL" id="ACL71631.1"/>
    </source>
</evidence>
<keyword evidence="3" id="KW-1185">Reference proteome</keyword>
<gene>
    <name evidence="2" type="ordered locus">Tgr7_0534</name>
</gene>
<dbReference type="AlphaFoldDB" id="B8GLB3"/>
<dbReference type="KEGG" id="tgr:Tgr7_0534"/>
<sequence length="567" mass="63364">MPITLEQFVHTPRIAYFSMEIGLRSEIPTYSGGLGMLAGDTLRSAADLSIPLVGVTLASRNGYFRQVLDEFGRQTELPDPWEPGDWAIPLPAKISVPVADRDVWVQAWLYGLSGASGYQVPVLLLDTQLPENGPEDRRITDQLYGDGIEYRLTQEIVLGIGGARMLQALGFKVHTYHMNEGHSALLALELLRRDERRPDRMEPHGDVYDTARVREQCLFTTHTPVEAGHDQFDYPLVDRLLARFMDLNEIRRLAGNQRLNMTRLALRLSGYVNGVAKTHAEVSRQMFPEVHVHAVTNGVHPGTWTAPAVQRLFDRYIPAWRFEPDMLVRADQIPPQETWSAHTEAKAALLDAVRRLTGVSLDPEVATLGFARRMTAYKRPDLLFSDLGRLKTIAQRHPIQIVMAGKAHPNDSGGKALIERLFRMRDELSGAIRMVFLPNYNMHLGHLLTSGVDLWLNNPLRPLEASGTSGMKAAFNGVPNLSVLDGWWMEGCIEGVTGWAVGNGGGAESNGGDAQALYATLENKVLPLFYDDRAGWIRVMQGAIAKNAYYFNSHRMMRRYATAAYIR</sequence>
<protein>
    <recommendedName>
        <fullName evidence="4">Glycogen phosphorylase</fullName>
    </recommendedName>
</protein>
<dbReference type="HOGENOM" id="CLU_015112_1_0_6"/>
<dbReference type="GO" id="GO:0005975">
    <property type="term" value="P:carbohydrate metabolic process"/>
    <property type="evidence" value="ECO:0007669"/>
    <property type="project" value="InterPro"/>
</dbReference>
<dbReference type="GO" id="GO:0008184">
    <property type="term" value="F:glycogen phosphorylase activity"/>
    <property type="evidence" value="ECO:0007669"/>
    <property type="project" value="InterPro"/>
</dbReference>
<dbReference type="Pfam" id="PF00343">
    <property type="entry name" value="Phosphorylase"/>
    <property type="match status" value="1"/>
</dbReference>
<dbReference type="InterPro" id="IPR000811">
    <property type="entry name" value="Glyco_trans_35"/>
</dbReference>
<dbReference type="PANTHER" id="PTHR42655">
    <property type="entry name" value="GLYCOGEN PHOSPHORYLASE"/>
    <property type="match status" value="1"/>
</dbReference>
<dbReference type="NCBIfam" id="TIGR02094">
    <property type="entry name" value="more_P_ylases"/>
    <property type="match status" value="1"/>
</dbReference>